<evidence type="ECO:0000256" key="3">
    <source>
        <dbReference type="ARBA" id="ARBA00022490"/>
    </source>
</evidence>
<keyword evidence="7 9" id="KW-0648">Protein biosynthesis</keyword>
<dbReference type="InterPro" id="IPR045864">
    <property type="entry name" value="aa-tRNA-synth_II/BPL/LPL"/>
</dbReference>
<dbReference type="EC" id="6.1.1.22" evidence="9"/>
<dbReference type="InterPro" id="IPR012340">
    <property type="entry name" value="NA-bd_OB-fold"/>
</dbReference>
<dbReference type="RefSeq" id="WP_022934962.1">
    <property type="nucleotide sequence ID" value="NZ_CP007154.1"/>
</dbReference>
<dbReference type="SUPFAM" id="SSF50249">
    <property type="entry name" value="Nucleic acid-binding proteins"/>
    <property type="match status" value="1"/>
</dbReference>
<gene>
    <name evidence="11" type="primary">asnC</name>
    <name evidence="9" type="synonym">asnS</name>
    <name evidence="11" type="ORF">MYB_00765</name>
</gene>
<dbReference type="AlphaFoldDB" id="W5UTL4"/>
<dbReference type="FunFam" id="3.30.930.10:FF:000016">
    <property type="entry name" value="Asparagine--tRNA ligase"/>
    <property type="match status" value="1"/>
</dbReference>
<feature type="domain" description="Aminoacyl-transfer RNA synthetases class-II family profile" evidence="10">
    <location>
        <begin position="135"/>
        <end position="437"/>
    </location>
</feature>
<evidence type="ECO:0000256" key="8">
    <source>
        <dbReference type="ARBA" id="ARBA00023146"/>
    </source>
</evidence>
<dbReference type="eggNOG" id="COG0017">
    <property type="taxonomic scope" value="Bacteria"/>
</dbReference>
<dbReference type="PANTHER" id="PTHR22594">
    <property type="entry name" value="ASPARTYL/LYSYL-TRNA SYNTHETASE"/>
    <property type="match status" value="1"/>
</dbReference>
<keyword evidence="5 9" id="KW-0547">Nucleotide-binding</keyword>
<proteinExistence type="inferred from homology"/>
<evidence type="ECO:0000313" key="12">
    <source>
        <dbReference type="Proteomes" id="UP000019229"/>
    </source>
</evidence>
<dbReference type="HOGENOM" id="CLU_004553_2_0_14"/>
<keyword evidence="3 9" id="KW-0963">Cytoplasm</keyword>
<name>W5UTL4_9BACT</name>
<dbReference type="HAMAP" id="MF_00534">
    <property type="entry name" value="Asn_tRNA_synth"/>
    <property type="match status" value="1"/>
</dbReference>
<evidence type="ECO:0000256" key="5">
    <source>
        <dbReference type="ARBA" id="ARBA00022741"/>
    </source>
</evidence>
<keyword evidence="8 9" id="KW-0030">Aminoacyl-tRNA synthetase</keyword>
<dbReference type="OrthoDB" id="9762036at2"/>
<dbReference type="InterPro" id="IPR004364">
    <property type="entry name" value="Aa-tRNA-synt_II"/>
</dbReference>
<dbReference type="Proteomes" id="UP000019229">
    <property type="component" value="Chromosome"/>
</dbReference>
<dbReference type="EMBL" id="CP007154">
    <property type="protein sequence ID" value="AHH45165.1"/>
    <property type="molecule type" value="Genomic_DNA"/>
</dbReference>
<evidence type="ECO:0000256" key="7">
    <source>
        <dbReference type="ARBA" id="ARBA00022917"/>
    </source>
</evidence>
<dbReference type="Gene3D" id="3.30.930.10">
    <property type="entry name" value="Bira Bifunctional Protein, Domain 2"/>
    <property type="match status" value="1"/>
</dbReference>
<dbReference type="GO" id="GO:0005524">
    <property type="term" value="F:ATP binding"/>
    <property type="evidence" value="ECO:0007669"/>
    <property type="project" value="UniProtKB-UniRule"/>
</dbReference>
<organism evidence="11 12">
    <name type="scientific">Mesomycoplasma bovoculi M165/69</name>
    <dbReference type="NCBI Taxonomy" id="743966"/>
    <lineage>
        <taxon>Bacteria</taxon>
        <taxon>Bacillati</taxon>
        <taxon>Mycoplasmatota</taxon>
        <taxon>Mycoplasmoidales</taxon>
        <taxon>Metamycoplasmataceae</taxon>
        <taxon>Mesomycoplasma</taxon>
    </lineage>
</organism>
<dbReference type="Pfam" id="PF01336">
    <property type="entry name" value="tRNA_anti-codon"/>
    <property type="match status" value="1"/>
</dbReference>
<dbReference type="GO" id="GO:0004816">
    <property type="term" value="F:asparagine-tRNA ligase activity"/>
    <property type="evidence" value="ECO:0007669"/>
    <property type="project" value="UniProtKB-UniRule"/>
</dbReference>
<dbReference type="PATRIC" id="fig|743966.3.peg.151"/>
<comment type="catalytic activity">
    <reaction evidence="9">
        <text>tRNA(Asn) + L-asparagine + ATP = L-asparaginyl-tRNA(Asn) + AMP + diphosphate + H(+)</text>
        <dbReference type="Rhea" id="RHEA:11180"/>
        <dbReference type="Rhea" id="RHEA-COMP:9659"/>
        <dbReference type="Rhea" id="RHEA-COMP:9674"/>
        <dbReference type="ChEBI" id="CHEBI:15378"/>
        <dbReference type="ChEBI" id="CHEBI:30616"/>
        <dbReference type="ChEBI" id="CHEBI:33019"/>
        <dbReference type="ChEBI" id="CHEBI:58048"/>
        <dbReference type="ChEBI" id="CHEBI:78442"/>
        <dbReference type="ChEBI" id="CHEBI:78515"/>
        <dbReference type="ChEBI" id="CHEBI:456215"/>
        <dbReference type="EC" id="6.1.1.22"/>
    </reaction>
</comment>
<comment type="similarity">
    <text evidence="1 9">Belongs to the class-II aminoacyl-tRNA synthetase family.</text>
</comment>
<dbReference type="SUPFAM" id="SSF55681">
    <property type="entry name" value="Class II aaRS and biotin synthetases"/>
    <property type="match status" value="1"/>
</dbReference>
<dbReference type="InterPro" id="IPR004365">
    <property type="entry name" value="NA-bd_OB_tRNA"/>
</dbReference>
<dbReference type="NCBIfam" id="TIGR00457">
    <property type="entry name" value="asnS"/>
    <property type="match status" value="1"/>
</dbReference>
<reference evidence="11 12" key="1">
    <citation type="journal article" date="2014" name="Genome Announc.">
        <title>Complete Genome Sequence of Mycoplasma bovoculi Strain M165/69T (ATCC 29104).</title>
        <authorList>
            <person name="Calcutt M.J."/>
            <person name="Foecking M.F."/>
        </authorList>
    </citation>
    <scope>NUCLEOTIDE SEQUENCE [LARGE SCALE GENOMIC DNA]</scope>
    <source>
        <strain evidence="11">M165/69</strain>
    </source>
</reference>
<dbReference type="PROSITE" id="PS50862">
    <property type="entry name" value="AA_TRNA_LIGASE_II"/>
    <property type="match status" value="1"/>
</dbReference>
<dbReference type="GO" id="GO:0003676">
    <property type="term" value="F:nucleic acid binding"/>
    <property type="evidence" value="ECO:0007669"/>
    <property type="project" value="InterPro"/>
</dbReference>
<comment type="subunit">
    <text evidence="2 9">Homodimer.</text>
</comment>
<comment type="subcellular location">
    <subcellularLocation>
        <location evidence="9">Cytoplasm</location>
    </subcellularLocation>
</comment>
<evidence type="ECO:0000256" key="1">
    <source>
        <dbReference type="ARBA" id="ARBA00008226"/>
    </source>
</evidence>
<protein>
    <recommendedName>
        <fullName evidence="9">Asparagine--tRNA ligase</fullName>
        <ecNumber evidence="9">6.1.1.22</ecNumber>
    </recommendedName>
    <alternativeName>
        <fullName evidence="9">Asparaginyl-tRNA synthetase</fullName>
        <shortName evidence="9">AsnRS</shortName>
    </alternativeName>
</protein>
<dbReference type="STRING" id="743966.MYB_00765"/>
<keyword evidence="6 9" id="KW-0067">ATP-binding</keyword>
<dbReference type="KEGG" id="mbc:MYB_00765"/>
<evidence type="ECO:0000256" key="9">
    <source>
        <dbReference type="HAMAP-Rule" id="MF_00534"/>
    </source>
</evidence>
<keyword evidence="4 9" id="KW-0436">Ligase</keyword>
<dbReference type="CDD" id="cd04318">
    <property type="entry name" value="EcAsnRS_like_N"/>
    <property type="match status" value="1"/>
</dbReference>
<dbReference type="NCBIfam" id="NF003037">
    <property type="entry name" value="PRK03932.1"/>
    <property type="match status" value="1"/>
</dbReference>
<keyword evidence="12" id="KW-1185">Reference proteome</keyword>
<evidence type="ECO:0000256" key="6">
    <source>
        <dbReference type="ARBA" id="ARBA00022840"/>
    </source>
</evidence>
<evidence type="ECO:0000259" key="10">
    <source>
        <dbReference type="PROSITE" id="PS50862"/>
    </source>
</evidence>
<dbReference type="PANTHER" id="PTHR22594:SF34">
    <property type="entry name" value="ASPARAGINE--TRNA LIGASE, MITOCHONDRIAL-RELATED"/>
    <property type="match status" value="1"/>
</dbReference>
<dbReference type="InterPro" id="IPR004522">
    <property type="entry name" value="Asn-tRNA-ligase"/>
</dbReference>
<dbReference type="GO" id="GO:0006421">
    <property type="term" value="P:asparaginyl-tRNA aminoacylation"/>
    <property type="evidence" value="ECO:0007669"/>
    <property type="project" value="UniProtKB-UniRule"/>
</dbReference>
<evidence type="ECO:0000313" key="11">
    <source>
        <dbReference type="EMBL" id="AHH45165.1"/>
    </source>
</evidence>
<accession>W5UTL4</accession>
<dbReference type="InterPro" id="IPR002312">
    <property type="entry name" value="Asp/Asn-tRNA-synth_IIb"/>
</dbReference>
<dbReference type="PRINTS" id="PR01042">
    <property type="entry name" value="TRNASYNTHASP"/>
</dbReference>
<evidence type="ECO:0000256" key="4">
    <source>
        <dbReference type="ARBA" id="ARBA00022598"/>
    </source>
</evidence>
<dbReference type="Pfam" id="PF00152">
    <property type="entry name" value="tRNA-synt_2"/>
    <property type="match status" value="1"/>
</dbReference>
<sequence length="447" mass="51110">MFIKEVLKQPEMFSGQQVKFKGWVSNVRGNTKVKFIEINDGSTVLNLQCVLKNDNYDLAIVDNLGIGSSVEITGLFVSTPDKQQKAEVSVEKIEILSLVKLDEYPIQNKEISVEVLRQMPHLRHRTRLFKSIMILRSALFFEINNFFQSEGFINFSAPILTSNDGEGAGETFIVDDEKGGFFNKKTTLGVTGQLHAESYALGFQKVYTFAPTFRAEKSNTKKHAAEFWMVEPEVAFFNLNDIIDLGEKMLKTSIVNVISKHNSEFDFLEKYTGINLRKRLIDFTKNQIEKVNYEDALKILREHKDQFENQDLDFGADLKTEHERFLAEQVFKAPVAITNYPKDIKAFYMHQNDDGRTVAAFDLLVPGIGELIGGSQREVRYEKLEQRINELGMNQEDLQWYLDLRKFGNAGSAGFGLGFERLVMYVTGIDNIRDVIPYPRTNKTVLM</sequence>
<dbReference type="Gene3D" id="2.40.50.140">
    <property type="entry name" value="Nucleic acid-binding proteins"/>
    <property type="match status" value="1"/>
</dbReference>
<dbReference type="GO" id="GO:0005737">
    <property type="term" value="C:cytoplasm"/>
    <property type="evidence" value="ECO:0007669"/>
    <property type="project" value="UniProtKB-SubCell"/>
</dbReference>
<dbReference type="InterPro" id="IPR006195">
    <property type="entry name" value="aa-tRNA-synth_II"/>
</dbReference>
<evidence type="ECO:0000256" key="2">
    <source>
        <dbReference type="ARBA" id="ARBA00011738"/>
    </source>
</evidence>